<dbReference type="FunFam" id="2.170.150.10:FF:000010">
    <property type="entry name" value="Translationally-controlled tumor protein homolog"/>
    <property type="match status" value="1"/>
</dbReference>
<sequence length="402" mass="46776">LFLKLFVCSLSVLFCKMIIYRDLFSGDELCSDTFPMKVVNDVVFEFTGKHVVRKLGEVTLEGANPSAEEFDEGTEEQLESGIDIVLNHQLMEMPMYQDIKIFKDWIKEYMKKLVEKMKSDGESEESISNFKKNMQEYVSSLLKKDRFKELQFFSGPGDNAAEGQLAIVEYRQVSDTEQPIVMLIKQGLTVEKCVMNKEGSYTMEKTSAKEYYFAIVDMNDRLMFELNISKKNDFDSMLLKQLIAHASLDIVDEAAAEQSHMMIKQVEKYNEWNISAFVTSSGVRFLMLHTAKNDEGIKNFFIEIYEIKLNLLLFTNELSFMEENIYLLKLSIDLYVRSVTLRALTVSEKNRFSILDIYWSNVKAYIEEKFKRCKFVLIISNMQRVFPSRNSCENERNLSVQQ</sequence>
<dbReference type="InterPro" id="IPR034737">
    <property type="entry name" value="TCTP"/>
</dbReference>
<keyword evidence="12" id="KW-1185">Reference proteome</keyword>
<evidence type="ECO:0000256" key="1">
    <source>
        <dbReference type="ARBA" id="ARBA00002114"/>
    </source>
</evidence>
<gene>
    <name evidence="11" type="ORF">T02_11536</name>
</gene>
<dbReference type="InterPro" id="IPR011057">
    <property type="entry name" value="Mss4-like_sf"/>
</dbReference>
<dbReference type="InterPro" id="IPR011012">
    <property type="entry name" value="Longin-like_dom_sf"/>
</dbReference>
<evidence type="ECO:0000256" key="2">
    <source>
        <dbReference type="ARBA" id="ARBA00004556"/>
    </source>
</evidence>
<keyword evidence="7" id="KW-0931">ER-Golgi transport</keyword>
<dbReference type="Pfam" id="PF00838">
    <property type="entry name" value="TCTP"/>
    <property type="match status" value="1"/>
</dbReference>
<dbReference type="Gene3D" id="3.30.450.70">
    <property type="match status" value="1"/>
</dbReference>
<comment type="similarity">
    <text evidence="3">Belongs to the TRAPP small subunits family. Sedlin subfamily.</text>
</comment>
<feature type="signal peptide" evidence="9">
    <location>
        <begin position="1"/>
        <end position="15"/>
    </location>
</feature>
<comment type="caution">
    <text evidence="11">The sequence shown here is derived from an EMBL/GenBank/DDBJ whole genome shotgun (WGS) entry which is preliminary data.</text>
</comment>
<evidence type="ECO:0000256" key="5">
    <source>
        <dbReference type="ARBA" id="ARBA00022490"/>
    </source>
</evidence>
<keyword evidence="9" id="KW-0732">Signal</keyword>
<proteinExistence type="inferred from homology"/>
<dbReference type="GO" id="GO:0006888">
    <property type="term" value="P:endoplasmic reticulum to Golgi vesicle-mediated transport"/>
    <property type="evidence" value="ECO:0007669"/>
    <property type="project" value="InterPro"/>
</dbReference>
<dbReference type="CDD" id="cd14825">
    <property type="entry name" value="TRAPPC2_sedlin"/>
    <property type="match status" value="1"/>
</dbReference>
<organism evidence="11 12">
    <name type="scientific">Trichinella nativa</name>
    <dbReference type="NCBI Taxonomy" id="6335"/>
    <lineage>
        <taxon>Eukaryota</taxon>
        <taxon>Metazoa</taxon>
        <taxon>Ecdysozoa</taxon>
        <taxon>Nematoda</taxon>
        <taxon>Enoplea</taxon>
        <taxon>Dorylaimia</taxon>
        <taxon>Trichinellida</taxon>
        <taxon>Trichinellidae</taxon>
        <taxon>Trichinella</taxon>
    </lineage>
</organism>
<dbReference type="AlphaFoldDB" id="A0A0V1LN56"/>
<keyword evidence="7" id="KW-0813">Transport</keyword>
<evidence type="ECO:0000256" key="7">
    <source>
        <dbReference type="ARBA" id="ARBA00022892"/>
    </source>
</evidence>
<dbReference type="PANTHER" id="PTHR11991:SF0">
    <property type="entry name" value="TRANSLATIONALLY-CONTROLLED TUMOR PROTEIN"/>
    <property type="match status" value="1"/>
</dbReference>
<evidence type="ECO:0000256" key="3">
    <source>
        <dbReference type="ARBA" id="ARBA00006626"/>
    </source>
</evidence>
<comment type="similarity">
    <text evidence="8">Belongs to the TCTP family.</text>
</comment>
<dbReference type="Gene3D" id="2.170.150.10">
    <property type="entry name" value="Metal Binding Protein, Guanine Nucleotide Exchange Factor, Chain A"/>
    <property type="match status" value="1"/>
</dbReference>
<comment type="subcellular location">
    <subcellularLocation>
        <location evidence="2">Cytoplasm</location>
        <location evidence="2">Perinuclear region</location>
    </subcellularLocation>
</comment>
<dbReference type="GO" id="GO:0048471">
    <property type="term" value="C:perinuclear region of cytoplasm"/>
    <property type="evidence" value="ECO:0007669"/>
    <property type="project" value="UniProtKB-SubCell"/>
</dbReference>
<evidence type="ECO:0000313" key="12">
    <source>
        <dbReference type="Proteomes" id="UP000054721"/>
    </source>
</evidence>
<reference evidence="11 12" key="1">
    <citation type="submission" date="2015-05" db="EMBL/GenBank/DDBJ databases">
        <title>Evolution of Trichinella species and genotypes.</title>
        <authorList>
            <person name="Korhonen P.K."/>
            <person name="Edoardo P."/>
            <person name="Giuseppe L.R."/>
            <person name="Gasser R.B."/>
        </authorList>
    </citation>
    <scope>NUCLEOTIDE SEQUENCE [LARGE SCALE GENOMIC DNA]</scope>
    <source>
        <strain evidence="11">ISS10</strain>
    </source>
</reference>
<dbReference type="InterPro" id="IPR018105">
    <property type="entry name" value="Translational_control_tumour_p"/>
</dbReference>
<feature type="chain" id="PRO_5012384742" description="Translationally-controlled tumor protein homolog" evidence="9">
    <location>
        <begin position="16"/>
        <end position="402"/>
    </location>
</feature>
<evidence type="ECO:0000259" key="10">
    <source>
        <dbReference type="PROSITE" id="PS51797"/>
    </source>
</evidence>
<dbReference type="Pfam" id="PF04628">
    <property type="entry name" value="Sedlin_N"/>
    <property type="match status" value="1"/>
</dbReference>
<evidence type="ECO:0000256" key="6">
    <source>
        <dbReference type="ARBA" id="ARBA00022837"/>
    </source>
</evidence>
<dbReference type="PROSITE" id="PS51797">
    <property type="entry name" value="TCTP_3"/>
    <property type="match status" value="1"/>
</dbReference>
<dbReference type="PRINTS" id="PR01653">
    <property type="entry name" value="TCTPROTEIN"/>
</dbReference>
<evidence type="ECO:0000256" key="8">
    <source>
        <dbReference type="PROSITE-ProRule" id="PRU01133"/>
    </source>
</evidence>
<evidence type="ECO:0000313" key="11">
    <source>
        <dbReference type="EMBL" id="KRZ60900.1"/>
    </source>
</evidence>
<dbReference type="InterPro" id="IPR006722">
    <property type="entry name" value="Sedlin"/>
</dbReference>
<name>A0A0V1LN56_9BILA</name>
<dbReference type="STRING" id="6335.A0A0V1LN56"/>
<dbReference type="SUPFAM" id="SSF51316">
    <property type="entry name" value="Mss4-like"/>
    <property type="match status" value="1"/>
</dbReference>
<dbReference type="GO" id="GO:0005509">
    <property type="term" value="F:calcium ion binding"/>
    <property type="evidence" value="ECO:0007669"/>
    <property type="project" value="TreeGrafter"/>
</dbReference>
<accession>A0A0V1LN56</accession>
<feature type="domain" description="TCTP" evidence="10">
    <location>
        <begin position="17"/>
        <end position="193"/>
    </location>
</feature>
<dbReference type="EMBL" id="JYDW01000024">
    <property type="protein sequence ID" value="KRZ60900.1"/>
    <property type="molecule type" value="Genomic_DNA"/>
</dbReference>
<protein>
    <recommendedName>
        <fullName evidence="4">Translationally-controlled tumor protein homolog</fullName>
    </recommendedName>
</protein>
<dbReference type="OrthoDB" id="10248936at2759"/>
<feature type="non-terminal residue" evidence="11">
    <location>
        <position position="1"/>
    </location>
</feature>
<dbReference type="InterPro" id="IPR011323">
    <property type="entry name" value="Mss4/transl-control_tumour"/>
</dbReference>
<dbReference type="PANTHER" id="PTHR11991">
    <property type="entry name" value="TRANSLATIONALLY CONTROLLED TUMOR PROTEIN-RELATED"/>
    <property type="match status" value="1"/>
</dbReference>
<comment type="function">
    <text evidence="1">Involved in calcium binding and microtubule stabilization.</text>
</comment>
<keyword evidence="6" id="KW-0106">Calcium</keyword>
<dbReference type="SUPFAM" id="SSF64356">
    <property type="entry name" value="SNARE-like"/>
    <property type="match status" value="1"/>
</dbReference>
<evidence type="ECO:0000256" key="9">
    <source>
        <dbReference type="SAM" id="SignalP"/>
    </source>
</evidence>
<dbReference type="Proteomes" id="UP000054721">
    <property type="component" value="Unassembled WGS sequence"/>
</dbReference>
<keyword evidence="5" id="KW-0963">Cytoplasm</keyword>
<evidence type="ECO:0000256" key="4">
    <source>
        <dbReference type="ARBA" id="ARBA00014759"/>
    </source>
</evidence>